<proteinExistence type="predicted"/>
<gene>
    <name evidence="1" type="primary">Hypp6865</name>
    <name evidence="1" type="ORF">BLAG_LOCUS5870</name>
</gene>
<dbReference type="Proteomes" id="UP000838412">
    <property type="component" value="Chromosome 12"/>
</dbReference>
<dbReference type="EMBL" id="OV696697">
    <property type="protein sequence ID" value="CAH1242591.1"/>
    <property type="molecule type" value="Genomic_DNA"/>
</dbReference>
<accession>A0A8J9YVR9</accession>
<dbReference type="AlphaFoldDB" id="A0A8J9YVR9"/>
<sequence length="420" mass="47873">MKAATKDIEDMCFGLTGMDEHRRLQVEQFKFGGDVNGRYMQYRGRISKNVQGRLNHRQVELKSIKQQANNTNPRGNVMGGGRHEALNPAIAGAILDDSGYDTEDWENDDVAQAQHVGLSESWDNLMGFMEERLNNLQAITVRKFGDNKPAIFAYDNINRFRAVLHMRVLEGKYLQALQKDERYQAIHKDTGDNVVSDRTSEYPQLNKLREWDCDVALLSYNHKSRRVYNTGTDAGKRFIKNNPQVEWAFHSSVANERGSFSGRYDGFPYQGVKEKKYHLEGLPEGFELKKPGEMRKGKLDTILRLKDVIVIKENLTVQDSSSTSTVQGQGTNQDDVPMPAITAPKPNSSATECRQILNRIDNSEVEPADDDQIYTIECLVRKVKDKKKVHNEVKWLGYPAERNTVESYQHLLKSLGRSDK</sequence>
<reference evidence="1" key="1">
    <citation type="submission" date="2022-01" db="EMBL/GenBank/DDBJ databases">
        <authorList>
            <person name="Braso-Vives M."/>
        </authorList>
    </citation>
    <scope>NUCLEOTIDE SEQUENCE</scope>
</reference>
<dbReference type="Gene3D" id="2.40.50.40">
    <property type="match status" value="1"/>
</dbReference>
<dbReference type="InterPro" id="IPR036647">
    <property type="entry name" value="GTF2I-like_rpt_sf"/>
</dbReference>
<evidence type="ECO:0000313" key="2">
    <source>
        <dbReference type="Proteomes" id="UP000838412"/>
    </source>
</evidence>
<evidence type="ECO:0000313" key="1">
    <source>
        <dbReference type="EMBL" id="CAH1242591.1"/>
    </source>
</evidence>
<keyword evidence="2" id="KW-1185">Reference proteome</keyword>
<name>A0A8J9YVR9_BRALA</name>
<dbReference type="Gene3D" id="3.90.1460.10">
    <property type="entry name" value="GTF2I-like"/>
    <property type="match status" value="1"/>
</dbReference>
<protein>
    <submittedName>
        <fullName evidence="1">Hypp6865 protein</fullName>
    </submittedName>
</protein>
<organism evidence="1 2">
    <name type="scientific">Branchiostoma lanceolatum</name>
    <name type="common">Common lancelet</name>
    <name type="synonym">Amphioxus lanceolatum</name>
    <dbReference type="NCBI Taxonomy" id="7740"/>
    <lineage>
        <taxon>Eukaryota</taxon>
        <taxon>Metazoa</taxon>
        <taxon>Chordata</taxon>
        <taxon>Cephalochordata</taxon>
        <taxon>Leptocardii</taxon>
        <taxon>Amphioxiformes</taxon>
        <taxon>Branchiostomatidae</taxon>
        <taxon>Branchiostoma</taxon>
    </lineage>
</organism>
<dbReference type="OrthoDB" id="10601902at2759"/>
<dbReference type="InterPro" id="IPR016197">
    <property type="entry name" value="Chromo-like_dom_sf"/>
</dbReference>
<dbReference type="SUPFAM" id="SSF54160">
    <property type="entry name" value="Chromo domain-like"/>
    <property type="match status" value="1"/>
</dbReference>